<accession>A0A8T9CSA2</accession>
<dbReference type="Proteomes" id="UP000469558">
    <property type="component" value="Unassembled WGS sequence"/>
</dbReference>
<feature type="transmembrane region" description="Helical" evidence="7">
    <location>
        <begin position="60"/>
        <end position="79"/>
    </location>
</feature>
<sequence length="589" mass="63931">MAIADANEDDAADSSCSSVGTRGHEEFDDEIKEDRSPSFESADMVSQWAGQPHVKGSTEAMRMMLLTFSLVGLQFTWGIEMTYCTPYLLQLGLTKSRTSLVWIAGPLSGLIMQPIVGVIADRSTSKYGRRRPFMVMGSFVVAACLLVLGWTKEIVGYFVEEGEFRKSVTIIVAVLSIYAVDFAINAVQACCRALIVDTLPIPKQQTGSAWASRLVSVGHLVGYIAGTADLVGMFGTSMGDTQFKKLILVAAFALIFSVAVTSWAVTERILVSSRATDDPDGVFQIISKIFHAATHLPPRIQAICTVQIWTWIGWFPFLFYSTTWVGETYFRYDAPHDVKQSKDALGDIGRIGSLSLVVFSLVTTAGAIILPFLIKSPEESGFTARPPAAIAAIVTKVNKYKPDLLTAWICGHLLFSCAMFLAPFAHSFHFATFLVALCGFPWALAVWAPNTFLGIEVNRLSGTATSAYRRLSNADSVEMGSPITPSTPSFLRLEHGMPDEGVASTGELSGLYFGILNIYTTIPQFIGTFISMIVFSILEPGKSPELAHDAHPDEHHGTDGPNAIAVCLFIGAISNIGAAFATKRLRDLQ</sequence>
<evidence type="ECO:0000256" key="5">
    <source>
        <dbReference type="ARBA" id="ARBA00023136"/>
    </source>
</evidence>
<dbReference type="OrthoDB" id="28755at2759"/>
<keyword evidence="4 7" id="KW-1133">Transmembrane helix</keyword>
<feature type="compositionally biased region" description="Acidic residues" evidence="6">
    <location>
        <begin position="1"/>
        <end position="12"/>
    </location>
</feature>
<feature type="transmembrane region" description="Helical" evidence="7">
    <location>
        <begin position="207"/>
        <end position="226"/>
    </location>
</feature>
<feature type="transmembrane region" description="Helical" evidence="7">
    <location>
        <begin position="404"/>
        <end position="422"/>
    </location>
</feature>
<evidence type="ECO:0000256" key="3">
    <source>
        <dbReference type="ARBA" id="ARBA00022692"/>
    </source>
</evidence>
<feature type="transmembrane region" description="Helical" evidence="7">
    <location>
        <begin position="246"/>
        <end position="265"/>
    </location>
</feature>
<feature type="transmembrane region" description="Helical" evidence="7">
    <location>
        <begin position="351"/>
        <end position="374"/>
    </location>
</feature>
<evidence type="ECO:0000313" key="8">
    <source>
        <dbReference type="EMBL" id="TVY85463.1"/>
    </source>
</evidence>
<feature type="transmembrane region" description="Helical" evidence="7">
    <location>
        <begin position="170"/>
        <end position="195"/>
    </location>
</feature>
<evidence type="ECO:0000313" key="9">
    <source>
        <dbReference type="Proteomes" id="UP000469558"/>
    </source>
</evidence>
<feature type="transmembrane region" description="Helical" evidence="7">
    <location>
        <begin position="516"/>
        <end position="538"/>
    </location>
</feature>
<dbReference type="SUPFAM" id="SSF103473">
    <property type="entry name" value="MFS general substrate transporter"/>
    <property type="match status" value="1"/>
</dbReference>
<protein>
    <submittedName>
        <fullName evidence="8">General alpha-glucoside permease</fullName>
    </submittedName>
</protein>
<dbReference type="Gene3D" id="1.20.1250.20">
    <property type="entry name" value="MFS general substrate transporter like domains"/>
    <property type="match status" value="1"/>
</dbReference>
<evidence type="ECO:0000256" key="6">
    <source>
        <dbReference type="SAM" id="MobiDB-lite"/>
    </source>
</evidence>
<keyword evidence="3 7" id="KW-0812">Transmembrane</keyword>
<dbReference type="GO" id="GO:0008506">
    <property type="term" value="F:sucrose:proton symporter activity"/>
    <property type="evidence" value="ECO:0007669"/>
    <property type="project" value="TreeGrafter"/>
</dbReference>
<keyword evidence="5 7" id="KW-0472">Membrane</keyword>
<feature type="transmembrane region" description="Helical" evidence="7">
    <location>
        <begin position="300"/>
        <end position="320"/>
    </location>
</feature>
<evidence type="ECO:0000256" key="7">
    <source>
        <dbReference type="SAM" id="Phobius"/>
    </source>
</evidence>
<keyword evidence="9" id="KW-1185">Reference proteome</keyword>
<dbReference type="PANTHER" id="PTHR19432:SF76">
    <property type="entry name" value="TRANSPORTER, PUTATIVE (EUROFUNG)-RELATED"/>
    <property type="match status" value="1"/>
</dbReference>
<feature type="region of interest" description="Disordered" evidence="6">
    <location>
        <begin position="1"/>
        <end position="36"/>
    </location>
</feature>
<dbReference type="EMBL" id="QGMK01000006">
    <property type="protein sequence ID" value="TVY85463.1"/>
    <property type="molecule type" value="Genomic_DNA"/>
</dbReference>
<dbReference type="InterPro" id="IPR036259">
    <property type="entry name" value="MFS_trans_sf"/>
</dbReference>
<reference evidence="8 9" key="1">
    <citation type="submission" date="2018-05" db="EMBL/GenBank/DDBJ databases">
        <title>Genome sequencing and assembly of the regulated plant pathogen Lachnellula willkommii and related sister species for the development of diagnostic species identification markers.</title>
        <authorList>
            <person name="Giroux E."/>
            <person name="Bilodeau G."/>
        </authorList>
    </citation>
    <scope>NUCLEOTIDE SEQUENCE [LARGE SCALE GENOMIC DNA]</scope>
    <source>
        <strain evidence="8 9">CBS 268.59</strain>
    </source>
</reference>
<dbReference type="Pfam" id="PF13347">
    <property type="entry name" value="MFS_2"/>
    <property type="match status" value="1"/>
</dbReference>
<comment type="subcellular location">
    <subcellularLocation>
        <location evidence="1">Membrane</location>
        <topology evidence="1">Multi-pass membrane protein</topology>
    </subcellularLocation>
</comment>
<dbReference type="GO" id="GO:0005886">
    <property type="term" value="C:plasma membrane"/>
    <property type="evidence" value="ECO:0007669"/>
    <property type="project" value="TreeGrafter"/>
</dbReference>
<name>A0A8T9CSA2_9HELO</name>
<evidence type="ECO:0000256" key="4">
    <source>
        <dbReference type="ARBA" id="ARBA00022989"/>
    </source>
</evidence>
<feature type="transmembrane region" description="Helical" evidence="7">
    <location>
        <begin position="563"/>
        <end position="582"/>
    </location>
</feature>
<feature type="transmembrane region" description="Helical" evidence="7">
    <location>
        <begin position="428"/>
        <end position="449"/>
    </location>
</feature>
<feature type="transmembrane region" description="Helical" evidence="7">
    <location>
        <begin position="132"/>
        <end position="150"/>
    </location>
</feature>
<dbReference type="AlphaFoldDB" id="A0A8T9CSA2"/>
<dbReference type="PANTHER" id="PTHR19432">
    <property type="entry name" value="SUGAR TRANSPORTER"/>
    <property type="match status" value="1"/>
</dbReference>
<comment type="caution">
    <text evidence="8">The sequence shown here is derived from an EMBL/GenBank/DDBJ whole genome shotgun (WGS) entry which is preliminary data.</text>
</comment>
<evidence type="ECO:0000256" key="1">
    <source>
        <dbReference type="ARBA" id="ARBA00004141"/>
    </source>
</evidence>
<organism evidence="8 9">
    <name type="scientific">Lachnellula suecica</name>
    <dbReference type="NCBI Taxonomy" id="602035"/>
    <lineage>
        <taxon>Eukaryota</taxon>
        <taxon>Fungi</taxon>
        <taxon>Dikarya</taxon>
        <taxon>Ascomycota</taxon>
        <taxon>Pezizomycotina</taxon>
        <taxon>Leotiomycetes</taxon>
        <taxon>Helotiales</taxon>
        <taxon>Lachnaceae</taxon>
        <taxon>Lachnellula</taxon>
    </lineage>
</organism>
<feature type="transmembrane region" description="Helical" evidence="7">
    <location>
        <begin position="99"/>
        <end position="120"/>
    </location>
</feature>
<evidence type="ECO:0000256" key="2">
    <source>
        <dbReference type="ARBA" id="ARBA00022448"/>
    </source>
</evidence>
<keyword evidence="2" id="KW-0813">Transport</keyword>
<gene>
    <name evidence="8" type="primary">sut1_1</name>
    <name evidence="8" type="ORF">LSUE1_G000168</name>
</gene>
<proteinExistence type="predicted"/>